<keyword evidence="2" id="KW-1185">Reference proteome</keyword>
<dbReference type="EMBL" id="KK107519">
    <property type="protein sequence ID" value="EZA49386.1"/>
    <property type="molecule type" value="Genomic_DNA"/>
</dbReference>
<organism evidence="1 2">
    <name type="scientific">Ooceraea biroi</name>
    <name type="common">Clonal raider ant</name>
    <name type="synonym">Cerapachys biroi</name>
    <dbReference type="NCBI Taxonomy" id="2015173"/>
    <lineage>
        <taxon>Eukaryota</taxon>
        <taxon>Metazoa</taxon>
        <taxon>Ecdysozoa</taxon>
        <taxon>Arthropoda</taxon>
        <taxon>Hexapoda</taxon>
        <taxon>Insecta</taxon>
        <taxon>Pterygota</taxon>
        <taxon>Neoptera</taxon>
        <taxon>Endopterygota</taxon>
        <taxon>Hymenoptera</taxon>
        <taxon>Apocrita</taxon>
        <taxon>Aculeata</taxon>
        <taxon>Formicoidea</taxon>
        <taxon>Formicidae</taxon>
        <taxon>Dorylinae</taxon>
        <taxon>Ooceraea</taxon>
    </lineage>
</organism>
<dbReference type="AlphaFoldDB" id="A0A026W1C5"/>
<name>A0A026W1C5_OOCBI</name>
<accession>A0A026W1C5</accession>
<dbReference type="Proteomes" id="UP000053097">
    <property type="component" value="Unassembled WGS sequence"/>
</dbReference>
<gene>
    <name evidence="1" type="ORF">X777_11884</name>
</gene>
<protein>
    <submittedName>
        <fullName evidence="1">Uncharacterized protein</fullName>
    </submittedName>
</protein>
<evidence type="ECO:0000313" key="2">
    <source>
        <dbReference type="Proteomes" id="UP000053097"/>
    </source>
</evidence>
<evidence type="ECO:0000313" key="1">
    <source>
        <dbReference type="EMBL" id="EZA49386.1"/>
    </source>
</evidence>
<proteinExistence type="predicted"/>
<reference evidence="1 2" key="1">
    <citation type="journal article" date="2014" name="Curr. Biol.">
        <title>The genome of the clonal raider ant Cerapachys biroi.</title>
        <authorList>
            <person name="Oxley P.R."/>
            <person name="Ji L."/>
            <person name="Fetter-Pruneda I."/>
            <person name="McKenzie S.K."/>
            <person name="Li C."/>
            <person name="Hu H."/>
            <person name="Zhang G."/>
            <person name="Kronauer D.J."/>
        </authorList>
    </citation>
    <scope>NUCLEOTIDE SEQUENCE [LARGE SCALE GENOMIC DNA]</scope>
</reference>
<sequence>MIAQDQRQYLRDYSLDRKPAQIESGRDVDAASLIAHDSPRRFKFLTEGRLSLLLRLSVH</sequence>